<evidence type="ECO:0000313" key="2">
    <source>
        <dbReference type="WBParaSite" id="EEL_0000859601-mRNA-1"/>
    </source>
</evidence>
<organism evidence="1 2">
    <name type="scientific">Elaeophora elaphi</name>
    <dbReference type="NCBI Taxonomy" id="1147741"/>
    <lineage>
        <taxon>Eukaryota</taxon>
        <taxon>Metazoa</taxon>
        <taxon>Ecdysozoa</taxon>
        <taxon>Nematoda</taxon>
        <taxon>Chromadorea</taxon>
        <taxon>Rhabditida</taxon>
        <taxon>Spirurina</taxon>
        <taxon>Spiruromorpha</taxon>
        <taxon>Filarioidea</taxon>
        <taxon>Onchocercidae</taxon>
        <taxon>Elaeophora</taxon>
    </lineage>
</organism>
<proteinExistence type="predicted"/>
<dbReference type="WBParaSite" id="EEL_0000859601-mRNA-1">
    <property type="protein sequence ID" value="EEL_0000859601-mRNA-1"/>
    <property type="gene ID" value="EEL_0000859601"/>
</dbReference>
<keyword evidence="1" id="KW-1185">Reference proteome</keyword>
<accession>A0A0R3S1P6</accession>
<name>A0A0R3S1P6_9BILA</name>
<evidence type="ECO:0000313" key="1">
    <source>
        <dbReference type="Proteomes" id="UP000050640"/>
    </source>
</evidence>
<protein>
    <submittedName>
        <fullName evidence="2">C2H2-type domain-containing protein</fullName>
    </submittedName>
</protein>
<reference evidence="2" key="1">
    <citation type="submission" date="2017-02" db="UniProtKB">
        <authorList>
            <consortium name="WormBaseParasite"/>
        </authorList>
    </citation>
    <scope>IDENTIFICATION</scope>
</reference>
<dbReference type="AlphaFoldDB" id="A0A0R3S1P6"/>
<dbReference type="Proteomes" id="UP000050640">
    <property type="component" value="Unplaced"/>
</dbReference>
<sequence>MVLLNKANCMARMHVAPSILRYVHPAFRRFLSRRKIRRCLRKKNINLARKIRNRSLHYNVLPRAAPFLCSKCGYATIVLKKIEEHVCMKRNSSVIDLERDMKVAQMGMRSRCKDAMAILERIPNPQSIRLPKFRILEGEPSAEMFGMISSSISESLPKMMSPIACCSKDEEVQKPADDNSSNNQAIKSNLQCTEFEVASHDNCIYENLKCDSSSTDSFRPVSAEASVDCTTLEEHKMDRPINKCHAKEVFNLRCTACGVESKKFGTIGDFHEHIMTCGKCRR</sequence>